<evidence type="ECO:0000256" key="1">
    <source>
        <dbReference type="ARBA" id="ARBA00004477"/>
    </source>
</evidence>
<keyword evidence="5 13" id="KW-0812">Transmembrane</keyword>
<dbReference type="GO" id="GO:2000010">
    <property type="term" value="P:positive regulation of protein localization to cell surface"/>
    <property type="evidence" value="ECO:0007669"/>
    <property type="project" value="TreeGrafter"/>
</dbReference>
<accession>A0AAV6UPE4</accession>
<reference evidence="14 15" key="1">
    <citation type="journal article" date="2022" name="Nat. Ecol. Evol.">
        <title>A masculinizing supergene underlies an exaggerated male reproductive morph in a spider.</title>
        <authorList>
            <person name="Hendrickx F."/>
            <person name="De Corte Z."/>
            <person name="Sonet G."/>
            <person name="Van Belleghem S.M."/>
            <person name="Kostlbacher S."/>
            <person name="Vangestel C."/>
        </authorList>
    </citation>
    <scope>NUCLEOTIDE SEQUENCE [LARGE SCALE GENOMIC DNA]</scope>
    <source>
        <strain evidence="14">W744_W776</strain>
    </source>
</reference>
<evidence type="ECO:0000256" key="7">
    <source>
        <dbReference type="ARBA" id="ARBA00022989"/>
    </source>
</evidence>
<dbReference type="PANTHER" id="PTHR13163:SF0">
    <property type="entry name" value="NOVEL ACETYLCHOLINE RECEPTOR CHAPERONE"/>
    <property type="match status" value="1"/>
</dbReference>
<dbReference type="InterPro" id="IPR032808">
    <property type="entry name" value="DoxX"/>
</dbReference>
<evidence type="ECO:0000256" key="9">
    <source>
        <dbReference type="ARBA" id="ARBA00023140"/>
    </source>
</evidence>
<keyword evidence="10" id="KW-0143">Chaperone</keyword>
<organism evidence="14 15">
    <name type="scientific">Oedothorax gibbosus</name>
    <dbReference type="NCBI Taxonomy" id="931172"/>
    <lineage>
        <taxon>Eukaryota</taxon>
        <taxon>Metazoa</taxon>
        <taxon>Ecdysozoa</taxon>
        <taxon>Arthropoda</taxon>
        <taxon>Chelicerata</taxon>
        <taxon>Arachnida</taxon>
        <taxon>Araneae</taxon>
        <taxon>Araneomorphae</taxon>
        <taxon>Entelegynae</taxon>
        <taxon>Araneoidea</taxon>
        <taxon>Linyphiidae</taxon>
        <taxon>Erigoninae</taxon>
        <taxon>Oedothorax</taxon>
    </lineage>
</organism>
<evidence type="ECO:0000256" key="11">
    <source>
        <dbReference type="ARBA" id="ARBA00023329"/>
    </source>
</evidence>
<keyword evidence="15" id="KW-1185">Reference proteome</keyword>
<dbReference type="InterPro" id="IPR040399">
    <property type="entry name" value="TMEM35A/B"/>
</dbReference>
<dbReference type="PANTHER" id="PTHR13163">
    <property type="entry name" value="SPINAL CORD EXPRESSION PROTEIN 4"/>
    <property type="match status" value="1"/>
</dbReference>
<evidence type="ECO:0000256" key="12">
    <source>
        <dbReference type="ARBA" id="ARBA00024424"/>
    </source>
</evidence>
<keyword evidence="6" id="KW-0256">Endoplasmic reticulum</keyword>
<keyword evidence="8 13" id="KW-0472">Membrane</keyword>
<name>A0AAV6UPE4_9ARAC</name>
<evidence type="ECO:0000313" key="14">
    <source>
        <dbReference type="EMBL" id="KAG8186094.1"/>
    </source>
</evidence>
<dbReference type="AlphaFoldDB" id="A0AAV6UPE4"/>
<keyword evidence="9" id="KW-0576">Peroxisome</keyword>
<feature type="transmembrane region" description="Helical" evidence="13">
    <location>
        <begin position="65"/>
        <end position="83"/>
    </location>
</feature>
<dbReference type="Proteomes" id="UP000827092">
    <property type="component" value="Unassembled WGS sequence"/>
</dbReference>
<evidence type="ECO:0000256" key="2">
    <source>
        <dbReference type="ARBA" id="ARBA00004541"/>
    </source>
</evidence>
<evidence type="ECO:0000256" key="6">
    <source>
        <dbReference type="ARBA" id="ARBA00022824"/>
    </source>
</evidence>
<evidence type="ECO:0000256" key="8">
    <source>
        <dbReference type="ARBA" id="ARBA00023136"/>
    </source>
</evidence>
<dbReference type="GO" id="GO:0031410">
    <property type="term" value="C:cytoplasmic vesicle"/>
    <property type="evidence" value="ECO:0007669"/>
    <property type="project" value="UniProtKB-SubCell"/>
</dbReference>
<dbReference type="Pfam" id="PF13564">
    <property type="entry name" value="DoxX_2"/>
    <property type="match status" value="1"/>
</dbReference>
<comment type="subcellular location">
    <subcellularLocation>
        <location evidence="2">Cytoplasmic vesicle</location>
    </subcellularLocation>
    <subcellularLocation>
        <location evidence="1">Endoplasmic reticulum membrane</location>
        <topology evidence="1">Multi-pass membrane protein</topology>
    </subcellularLocation>
    <subcellularLocation>
        <location evidence="3">Peroxisome membrane</location>
        <topology evidence="3">Multi-pass membrane protein</topology>
    </subcellularLocation>
</comment>
<dbReference type="GO" id="GO:0051131">
    <property type="term" value="P:chaperone-mediated protein complex assembly"/>
    <property type="evidence" value="ECO:0007669"/>
    <property type="project" value="TreeGrafter"/>
</dbReference>
<comment type="similarity">
    <text evidence="4">Belongs to the DoxX family.</text>
</comment>
<evidence type="ECO:0000313" key="15">
    <source>
        <dbReference type="Proteomes" id="UP000827092"/>
    </source>
</evidence>
<gene>
    <name evidence="14" type="ORF">JTE90_003177</name>
</gene>
<evidence type="ECO:0000256" key="3">
    <source>
        <dbReference type="ARBA" id="ARBA00004585"/>
    </source>
</evidence>
<evidence type="ECO:0000256" key="5">
    <source>
        <dbReference type="ARBA" id="ARBA00022692"/>
    </source>
</evidence>
<dbReference type="GO" id="GO:0005778">
    <property type="term" value="C:peroxisomal membrane"/>
    <property type="evidence" value="ECO:0007669"/>
    <property type="project" value="UniProtKB-SubCell"/>
</dbReference>
<feature type="transmembrane region" description="Helical" evidence="13">
    <location>
        <begin position="40"/>
        <end position="59"/>
    </location>
</feature>
<comment type="caution">
    <text evidence="14">The sequence shown here is derived from an EMBL/GenBank/DDBJ whole genome shotgun (WGS) entry which is preliminary data.</text>
</comment>
<evidence type="ECO:0000256" key="10">
    <source>
        <dbReference type="ARBA" id="ARBA00023186"/>
    </source>
</evidence>
<evidence type="ECO:0000256" key="13">
    <source>
        <dbReference type="SAM" id="Phobius"/>
    </source>
</evidence>
<evidence type="ECO:0000256" key="4">
    <source>
        <dbReference type="ARBA" id="ARBA00006679"/>
    </source>
</evidence>
<keyword evidence="11" id="KW-0968">Cytoplasmic vesicle</keyword>
<sequence length="130" mass="14594">MKISPTINKEMHREIRRNFVGYAKVFPLSRSLGFRVPSRHLRLSVGWVEVLCGIALVFVPGFLKLAANIALLVLMVGASYVHAAMEDKFERTAPSIVFALMLACRLVVHWQVSRRATPPSSSSVHHNKQE</sequence>
<dbReference type="EMBL" id="JAFNEN010000312">
    <property type="protein sequence ID" value="KAG8186094.1"/>
    <property type="molecule type" value="Genomic_DNA"/>
</dbReference>
<keyword evidence="7 13" id="KW-1133">Transmembrane helix</keyword>
<proteinExistence type="inferred from homology"/>
<protein>
    <recommendedName>
        <fullName evidence="12">Novel acetylcholine receptor chaperone</fullName>
    </recommendedName>
</protein>
<dbReference type="GO" id="GO:0005789">
    <property type="term" value="C:endoplasmic reticulum membrane"/>
    <property type="evidence" value="ECO:0007669"/>
    <property type="project" value="UniProtKB-SubCell"/>
</dbReference>